<feature type="transmembrane region" description="Helical" evidence="10">
    <location>
        <begin position="108"/>
        <end position="127"/>
    </location>
</feature>
<feature type="transmembrane region" description="Helical" evidence="10">
    <location>
        <begin position="179"/>
        <end position="205"/>
    </location>
</feature>
<feature type="transmembrane region" description="Helical" evidence="10">
    <location>
        <begin position="147"/>
        <end position="167"/>
    </location>
</feature>
<dbReference type="SUPFAM" id="SSF81321">
    <property type="entry name" value="Family A G protein-coupled receptor-like"/>
    <property type="match status" value="1"/>
</dbReference>
<dbReference type="PANTHER" id="PTHR24246">
    <property type="entry name" value="OLFACTORY RECEPTOR AND ADENOSINE RECEPTOR"/>
    <property type="match status" value="1"/>
</dbReference>
<evidence type="ECO:0000256" key="7">
    <source>
        <dbReference type="ARBA" id="ARBA00023170"/>
    </source>
</evidence>
<keyword evidence="8" id="KW-0325">Glycoprotein</keyword>
<proteinExistence type="predicted"/>
<comment type="caution">
    <text evidence="12">The sequence shown here is derived from an EMBL/GenBank/DDBJ whole genome shotgun (WGS) entry which is preliminary data.</text>
</comment>
<evidence type="ECO:0000256" key="5">
    <source>
        <dbReference type="ARBA" id="ARBA00023040"/>
    </source>
</evidence>
<evidence type="ECO:0000256" key="3">
    <source>
        <dbReference type="ARBA" id="ARBA00022692"/>
    </source>
</evidence>
<name>A0A9X0CIG1_9CNID</name>
<dbReference type="Proteomes" id="UP001163046">
    <property type="component" value="Unassembled WGS sequence"/>
</dbReference>
<evidence type="ECO:0000256" key="8">
    <source>
        <dbReference type="ARBA" id="ARBA00023180"/>
    </source>
</evidence>
<keyword evidence="9" id="KW-0807">Transducer</keyword>
<evidence type="ECO:0000313" key="13">
    <source>
        <dbReference type="Proteomes" id="UP001163046"/>
    </source>
</evidence>
<keyword evidence="7" id="KW-0675">Receptor</keyword>
<gene>
    <name evidence="12" type="ORF">OS493_003163</name>
</gene>
<accession>A0A9X0CIG1</accession>
<dbReference type="EMBL" id="MU827778">
    <property type="protein sequence ID" value="KAJ7340417.1"/>
    <property type="molecule type" value="Genomic_DNA"/>
</dbReference>
<evidence type="ECO:0000256" key="2">
    <source>
        <dbReference type="ARBA" id="ARBA00022475"/>
    </source>
</evidence>
<feature type="transmembrane region" description="Helical" evidence="10">
    <location>
        <begin position="33"/>
        <end position="53"/>
    </location>
</feature>
<dbReference type="Gene3D" id="1.20.1070.10">
    <property type="entry name" value="Rhodopsin 7-helix transmembrane proteins"/>
    <property type="match status" value="1"/>
</dbReference>
<evidence type="ECO:0000256" key="4">
    <source>
        <dbReference type="ARBA" id="ARBA00022989"/>
    </source>
</evidence>
<dbReference type="PANTHER" id="PTHR24246:SF27">
    <property type="entry name" value="ADENOSINE RECEPTOR, ISOFORM A"/>
    <property type="match status" value="1"/>
</dbReference>
<sequence>MTNNSSQPVQHLNSSAMATPSHVTTSEVKGWCATFAAEAVVVSIGNLFIITVFAKTRELRNRHFFLINLAVADFLVGAFAEPLFVYILGGYYDLWNFKHKDILFPVSMFLDMFSGISSIAFLAAIALERLYATLYPAKYRATKYRGYAILTFLLWVISASIPSIRIYLGNDYTSSLYVWMPFVCLLLLIIGSAYIVIWVKVLFFTSKRLNRGRERRLNVTVTILTLASLSAWLPFIIVNTVNMFRPVSIVAVYSTKVLHYGNSLVNPFLFALKMPKFRQAAKNIFCNTRRNAGGNRESQKRRDISTNNMIKSCESSSTQSIRRNLEIKCTAI</sequence>
<evidence type="ECO:0000256" key="10">
    <source>
        <dbReference type="SAM" id="Phobius"/>
    </source>
</evidence>
<feature type="domain" description="G-protein coupled receptors family 1 profile" evidence="11">
    <location>
        <begin position="45"/>
        <end position="270"/>
    </location>
</feature>
<dbReference type="InterPro" id="IPR000276">
    <property type="entry name" value="GPCR_Rhodpsn"/>
</dbReference>
<dbReference type="GO" id="GO:0004930">
    <property type="term" value="F:G protein-coupled receptor activity"/>
    <property type="evidence" value="ECO:0007669"/>
    <property type="project" value="UniProtKB-KW"/>
</dbReference>
<dbReference type="PROSITE" id="PS50262">
    <property type="entry name" value="G_PROTEIN_RECEP_F1_2"/>
    <property type="match status" value="1"/>
</dbReference>
<keyword evidence="3 10" id="KW-0812">Transmembrane</keyword>
<evidence type="ECO:0000256" key="6">
    <source>
        <dbReference type="ARBA" id="ARBA00023136"/>
    </source>
</evidence>
<organism evidence="12 13">
    <name type="scientific">Desmophyllum pertusum</name>
    <dbReference type="NCBI Taxonomy" id="174260"/>
    <lineage>
        <taxon>Eukaryota</taxon>
        <taxon>Metazoa</taxon>
        <taxon>Cnidaria</taxon>
        <taxon>Anthozoa</taxon>
        <taxon>Hexacorallia</taxon>
        <taxon>Scleractinia</taxon>
        <taxon>Caryophylliina</taxon>
        <taxon>Caryophylliidae</taxon>
        <taxon>Desmophyllum</taxon>
    </lineage>
</organism>
<dbReference type="OrthoDB" id="5960630at2759"/>
<feature type="transmembrane region" description="Helical" evidence="10">
    <location>
        <begin position="65"/>
        <end position="88"/>
    </location>
</feature>
<reference evidence="12" key="1">
    <citation type="submission" date="2023-01" db="EMBL/GenBank/DDBJ databases">
        <title>Genome assembly of the deep-sea coral Lophelia pertusa.</title>
        <authorList>
            <person name="Herrera S."/>
            <person name="Cordes E."/>
        </authorList>
    </citation>
    <scope>NUCLEOTIDE SEQUENCE</scope>
    <source>
        <strain evidence="12">USNM1676648</strain>
        <tissue evidence="12">Polyp</tissue>
    </source>
</reference>
<keyword evidence="5" id="KW-0297">G-protein coupled receptor</keyword>
<keyword evidence="2" id="KW-1003">Cell membrane</keyword>
<dbReference type="Pfam" id="PF00001">
    <property type="entry name" value="7tm_1"/>
    <property type="match status" value="1"/>
</dbReference>
<evidence type="ECO:0000256" key="9">
    <source>
        <dbReference type="ARBA" id="ARBA00023224"/>
    </source>
</evidence>
<keyword evidence="4 10" id="KW-1133">Transmembrane helix</keyword>
<evidence type="ECO:0000256" key="1">
    <source>
        <dbReference type="ARBA" id="ARBA00004651"/>
    </source>
</evidence>
<evidence type="ECO:0000313" key="12">
    <source>
        <dbReference type="EMBL" id="KAJ7340417.1"/>
    </source>
</evidence>
<feature type="transmembrane region" description="Helical" evidence="10">
    <location>
        <begin position="217"/>
        <end position="238"/>
    </location>
</feature>
<evidence type="ECO:0000259" key="11">
    <source>
        <dbReference type="PROSITE" id="PS50262"/>
    </source>
</evidence>
<keyword evidence="13" id="KW-1185">Reference proteome</keyword>
<feature type="transmembrane region" description="Helical" evidence="10">
    <location>
        <begin position="250"/>
        <end position="272"/>
    </location>
</feature>
<comment type="subcellular location">
    <subcellularLocation>
        <location evidence="1">Cell membrane</location>
        <topology evidence="1">Multi-pass membrane protein</topology>
    </subcellularLocation>
</comment>
<dbReference type="InterPro" id="IPR017452">
    <property type="entry name" value="GPCR_Rhodpsn_7TM"/>
</dbReference>
<dbReference type="AlphaFoldDB" id="A0A9X0CIG1"/>
<dbReference type="GO" id="GO:0005886">
    <property type="term" value="C:plasma membrane"/>
    <property type="evidence" value="ECO:0007669"/>
    <property type="project" value="UniProtKB-SubCell"/>
</dbReference>
<keyword evidence="6 10" id="KW-0472">Membrane</keyword>
<protein>
    <recommendedName>
        <fullName evidence="11">G-protein coupled receptors family 1 profile domain-containing protein</fullName>
    </recommendedName>
</protein>
<dbReference type="PRINTS" id="PR00237">
    <property type="entry name" value="GPCRRHODOPSN"/>
</dbReference>